<dbReference type="SUPFAM" id="SSF103473">
    <property type="entry name" value="MFS general substrate transporter"/>
    <property type="match status" value="1"/>
</dbReference>
<organism evidence="6 7">
    <name type="scientific">Thalassotalea fonticola</name>
    <dbReference type="NCBI Taxonomy" id="3065649"/>
    <lineage>
        <taxon>Bacteria</taxon>
        <taxon>Pseudomonadati</taxon>
        <taxon>Pseudomonadota</taxon>
        <taxon>Gammaproteobacteria</taxon>
        <taxon>Alteromonadales</taxon>
        <taxon>Colwelliaceae</taxon>
        <taxon>Thalassotalea</taxon>
    </lineage>
</organism>
<sequence length="401" mass="42821">MRVAAVFGLNQIVSHGFGLFLFAALVPLMRESIAITNWHLAAIGALTQLSYLAGALLLGFIGNKVSSARLVLTTGTITTILLFSMSQLQDPIIITLVLVLLAASAAISWGAIVEIVGRNSKPEKCSTYLSFAASGTAWGYGLNGLLILLVVPALGWQSSWQIAALVGLIVVGLTWRLLTKLNSQSSTHNIPEQAMIPASKLLTTIIRERTALFACTVCFLVGFSTMPFANWLNTYLHELQLPASVGGYTWTIVGVTGMVAGFIAGWIADRTSHGTALMIIFSGFALSLMAFVYDPSQFAAVAGFGYGLMYFPVWGILAGWLRQSFSSTATMQISSICMVTSGLGGALGNLLAGYIRDTTGSLELVYCIVTLAVLLMVFLTVITVGWKPVTKELVSPRSMVK</sequence>
<dbReference type="PROSITE" id="PS50850">
    <property type="entry name" value="MFS"/>
    <property type="match status" value="1"/>
</dbReference>
<feature type="transmembrane region" description="Helical" evidence="4">
    <location>
        <begin position="248"/>
        <end position="268"/>
    </location>
</feature>
<dbReference type="InterPro" id="IPR020846">
    <property type="entry name" value="MFS_dom"/>
</dbReference>
<dbReference type="Gene3D" id="1.20.1250.20">
    <property type="entry name" value="MFS general substrate transporter like domains"/>
    <property type="match status" value="2"/>
</dbReference>
<dbReference type="PANTHER" id="PTHR23537:SF1">
    <property type="entry name" value="SUGAR TRANSPORTER"/>
    <property type="match status" value="1"/>
</dbReference>
<gene>
    <name evidence="6" type="ORF">RI844_18945</name>
</gene>
<dbReference type="PANTHER" id="PTHR23537">
    <property type="match status" value="1"/>
</dbReference>
<feature type="transmembrane region" description="Helical" evidence="4">
    <location>
        <begin position="160"/>
        <end position="178"/>
    </location>
</feature>
<evidence type="ECO:0000256" key="3">
    <source>
        <dbReference type="ARBA" id="ARBA00023136"/>
    </source>
</evidence>
<evidence type="ECO:0000259" key="5">
    <source>
        <dbReference type="PROSITE" id="PS50850"/>
    </source>
</evidence>
<keyword evidence="1 4" id="KW-0812">Transmembrane</keyword>
<feature type="transmembrane region" description="Helical" evidence="4">
    <location>
        <begin position="68"/>
        <end position="86"/>
    </location>
</feature>
<evidence type="ECO:0000313" key="6">
    <source>
        <dbReference type="EMBL" id="WOH37410.1"/>
    </source>
</evidence>
<protein>
    <submittedName>
        <fullName evidence="6">MFS transporter</fullName>
    </submittedName>
</protein>
<dbReference type="RefSeq" id="WP_348396200.1">
    <property type="nucleotide sequence ID" value="NZ_CP136600.1"/>
</dbReference>
<name>A0ABZ0GNW4_9GAMM</name>
<feature type="transmembrane region" description="Helical" evidence="4">
    <location>
        <begin position="275"/>
        <end position="293"/>
    </location>
</feature>
<feature type="transmembrane region" description="Helical" evidence="4">
    <location>
        <begin position="128"/>
        <end position="154"/>
    </location>
</feature>
<feature type="transmembrane region" description="Helical" evidence="4">
    <location>
        <begin position="299"/>
        <end position="321"/>
    </location>
</feature>
<dbReference type="InterPro" id="IPR011701">
    <property type="entry name" value="MFS"/>
</dbReference>
<feature type="transmembrane region" description="Helical" evidence="4">
    <location>
        <begin position="12"/>
        <end position="29"/>
    </location>
</feature>
<evidence type="ECO:0000313" key="7">
    <source>
        <dbReference type="Proteomes" id="UP001301442"/>
    </source>
</evidence>
<dbReference type="EMBL" id="CP136600">
    <property type="protein sequence ID" value="WOH37410.1"/>
    <property type="molecule type" value="Genomic_DNA"/>
</dbReference>
<accession>A0ABZ0GNW4</accession>
<reference evidence="6 7" key="1">
    <citation type="submission" date="2023-09" db="EMBL/GenBank/DDBJ databases">
        <authorList>
            <person name="Qi X."/>
        </authorList>
    </citation>
    <scope>NUCLEOTIDE SEQUENCE [LARGE SCALE GENOMIC DNA]</scope>
    <source>
        <strain evidence="6 7">S1-1</strain>
    </source>
</reference>
<feature type="transmembrane region" description="Helical" evidence="4">
    <location>
        <begin position="333"/>
        <end position="355"/>
    </location>
</feature>
<feature type="transmembrane region" description="Helical" evidence="4">
    <location>
        <begin position="361"/>
        <end position="386"/>
    </location>
</feature>
<evidence type="ECO:0000256" key="1">
    <source>
        <dbReference type="ARBA" id="ARBA00022692"/>
    </source>
</evidence>
<feature type="transmembrane region" description="Helical" evidence="4">
    <location>
        <begin position="210"/>
        <end position="228"/>
    </location>
</feature>
<feature type="transmembrane region" description="Helical" evidence="4">
    <location>
        <begin position="92"/>
        <end position="116"/>
    </location>
</feature>
<evidence type="ECO:0000256" key="2">
    <source>
        <dbReference type="ARBA" id="ARBA00022989"/>
    </source>
</evidence>
<dbReference type="InterPro" id="IPR010645">
    <property type="entry name" value="MFS_4"/>
</dbReference>
<dbReference type="InterPro" id="IPR036259">
    <property type="entry name" value="MFS_trans_sf"/>
</dbReference>
<keyword evidence="7" id="KW-1185">Reference proteome</keyword>
<evidence type="ECO:0000256" key="4">
    <source>
        <dbReference type="SAM" id="Phobius"/>
    </source>
</evidence>
<keyword evidence="3 4" id="KW-0472">Membrane</keyword>
<feature type="domain" description="Major facilitator superfamily (MFS) profile" evidence="5">
    <location>
        <begin position="1"/>
        <end position="384"/>
    </location>
</feature>
<dbReference type="Pfam" id="PF07690">
    <property type="entry name" value="MFS_1"/>
    <property type="match status" value="1"/>
</dbReference>
<feature type="transmembrane region" description="Helical" evidence="4">
    <location>
        <begin position="41"/>
        <end position="61"/>
    </location>
</feature>
<keyword evidence="2 4" id="KW-1133">Transmembrane helix</keyword>
<proteinExistence type="predicted"/>
<dbReference type="Proteomes" id="UP001301442">
    <property type="component" value="Chromosome"/>
</dbReference>